<keyword evidence="3" id="KW-1185">Reference proteome</keyword>
<proteinExistence type="predicted"/>
<dbReference type="Proteomes" id="UP001324794">
    <property type="component" value="Chromosome"/>
</dbReference>
<gene>
    <name evidence="2" type="ORF">SR894_02870</name>
</gene>
<evidence type="ECO:0000256" key="1">
    <source>
        <dbReference type="SAM" id="Phobius"/>
    </source>
</evidence>
<feature type="transmembrane region" description="Helical" evidence="1">
    <location>
        <begin position="12"/>
        <end position="32"/>
    </location>
</feature>
<protein>
    <submittedName>
        <fullName evidence="2">Uncharacterized protein</fullName>
    </submittedName>
</protein>
<sequence>MSEVFEGKAIVLLGAMFAALVAGFFAFTNLVASKENKISEFRQDWINSLRESISCYISSLTYLSTLYIHYSARQEEHRDKFEMARDVEEVYAKVNQSYNDIIFRINDSEKRKKGKDLNDAFLTALNKTREYYLNNNLVEARSACEPLRKASKPLLKHEWKRVKAGEWSYRISKYFAILVLVLGLAAALTNAYFIWNEKASSASNITREMPKDAIQTTTYMTMD</sequence>
<reference evidence="2 3" key="1">
    <citation type="submission" date="2023-11" db="EMBL/GenBank/DDBJ databases">
        <title>MicrobeMod: A computational toolkit for identifying prokaryotic methylation and restriction-modification with nanopore sequencing.</title>
        <authorList>
            <person name="Crits-Christoph A."/>
            <person name="Kang S.C."/>
            <person name="Lee H."/>
            <person name="Ostrov N."/>
        </authorList>
    </citation>
    <scope>NUCLEOTIDE SEQUENCE [LARGE SCALE GENOMIC DNA]</scope>
    <source>
        <strain evidence="2 3">ATCC BAA-805</strain>
    </source>
</reference>
<keyword evidence="1" id="KW-0472">Membrane</keyword>
<feature type="transmembrane region" description="Helical" evidence="1">
    <location>
        <begin position="174"/>
        <end position="195"/>
    </location>
</feature>
<keyword evidence="1" id="KW-1133">Transmembrane helix</keyword>
<dbReference type="RefSeq" id="WP_223287918.1">
    <property type="nucleotide sequence ID" value="NZ_CP140255.1"/>
</dbReference>
<dbReference type="EMBL" id="CP140255">
    <property type="protein sequence ID" value="WQH13493.1"/>
    <property type="molecule type" value="Genomic_DNA"/>
</dbReference>
<accession>A0ABZ0YNH8</accession>
<evidence type="ECO:0000313" key="3">
    <source>
        <dbReference type="Proteomes" id="UP001324794"/>
    </source>
</evidence>
<evidence type="ECO:0000313" key="2">
    <source>
        <dbReference type="EMBL" id="WQH13493.1"/>
    </source>
</evidence>
<organism evidence="2 3">
    <name type="scientific">Vreelandella neptunia</name>
    <dbReference type="NCBI Taxonomy" id="115551"/>
    <lineage>
        <taxon>Bacteria</taxon>
        <taxon>Pseudomonadati</taxon>
        <taxon>Pseudomonadota</taxon>
        <taxon>Gammaproteobacteria</taxon>
        <taxon>Oceanospirillales</taxon>
        <taxon>Halomonadaceae</taxon>
        <taxon>Vreelandella</taxon>
    </lineage>
</organism>
<keyword evidence="1" id="KW-0812">Transmembrane</keyword>
<name>A0ABZ0YNH8_9GAMM</name>